<protein>
    <submittedName>
        <fullName evidence="1">Uncharacterized protein</fullName>
    </submittedName>
</protein>
<dbReference type="Proteomes" id="UP000218282">
    <property type="component" value="Unassembled WGS sequence"/>
</dbReference>
<evidence type="ECO:0000313" key="1">
    <source>
        <dbReference type="EMBL" id="PCS08948.1"/>
    </source>
</evidence>
<sequence length="57" mass="6354">MWPPVTHPKRDGDNITPITIKPTTSGICMRLEIMVAIKEKASIIVICKISFMITILS</sequence>
<gene>
    <name evidence="1" type="ORF">RU86_GL000184</name>
</gene>
<evidence type="ECO:0000313" key="2">
    <source>
        <dbReference type="Proteomes" id="UP000218282"/>
    </source>
</evidence>
<comment type="caution">
    <text evidence="1">The sequence shown here is derived from an EMBL/GenBank/DDBJ whole genome shotgun (WGS) entry which is preliminary data.</text>
</comment>
<accession>A0A2A5S658</accession>
<keyword evidence="2" id="KW-1185">Reference proteome</keyword>
<name>A0A2A5S658_9LACT</name>
<reference evidence="1 2" key="1">
    <citation type="submission" date="2014-12" db="EMBL/GenBank/DDBJ databases">
        <title>Draft genome sequences of 10 type strains of Lactococcus.</title>
        <authorList>
            <person name="Sun Z."/>
            <person name="Zhong Z."/>
            <person name="Liu W."/>
            <person name="Zhang W."/>
            <person name="Zhang H."/>
        </authorList>
    </citation>
    <scope>NUCLEOTIDE SEQUENCE [LARGE SCALE GENOMIC DNA]</scope>
    <source>
        <strain evidence="1 2">DSM 6634</strain>
    </source>
</reference>
<proteinExistence type="predicted"/>
<organism evidence="1 2">
    <name type="scientific">Pseudolactococcus piscium</name>
    <dbReference type="NCBI Taxonomy" id="1364"/>
    <lineage>
        <taxon>Bacteria</taxon>
        <taxon>Bacillati</taxon>
        <taxon>Bacillota</taxon>
        <taxon>Bacilli</taxon>
        <taxon>Lactobacillales</taxon>
        <taxon>Streptococcaceae</taxon>
        <taxon>Pseudolactococcus</taxon>
    </lineage>
</organism>
<dbReference type="EMBL" id="JXJW01000001">
    <property type="protein sequence ID" value="PCS08948.1"/>
    <property type="molecule type" value="Genomic_DNA"/>
</dbReference>
<dbReference type="AlphaFoldDB" id="A0A2A5S658"/>